<evidence type="ECO:0000256" key="1">
    <source>
        <dbReference type="ARBA" id="ARBA00023054"/>
    </source>
</evidence>
<feature type="transmembrane region" description="Helical" evidence="4">
    <location>
        <begin position="12"/>
        <end position="29"/>
    </location>
</feature>
<feature type="compositionally biased region" description="Polar residues" evidence="3">
    <location>
        <begin position="567"/>
        <end position="577"/>
    </location>
</feature>
<feature type="compositionally biased region" description="Polar residues" evidence="3">
    <location>
        <begin position="458"/>
        <end position="481"/>
    </location>
</feature>
<dbReference type="Pfam" id="PF09727">
    <property type="entry name" value="CortBP2"/>
    <property type="match status" value="1"/>
</dbReference>
<keyword evidence="4" id="KW-0472">Membrane</keyword>
<dbReference type="InterPro" id="IPR050719">
    <property type="entry name" value="Cortactin-Actin_Reg"/>
</dbReference>
<feature type="compositionally biased region" description="Low complexity" evidence="3">
    <location>
        <begin position="734"/>
        <end position="775"/>
    </location>
</feature>
<feature type="compositionally biased region" description="Low complexity" evidence="3">
    <location>
        <begin position="786"/>
        <end position="804"/>
    </location>
</feature>
<organism evidence="6 7">
    <name type="scientific">Protopolystoma xenopodis</name>
    <dbReference type="NCBI Taxonomy" id="117903"/>
    <lineage>
        <taxon>Eukaryota</taxon>
        <taxon>Metazoa</taxon>
        <taxon>Spiralia</taxon>
        <taxon>Lophotrochozoa</taxon>
        <taxon>Platyhelminthes</taxon>
        <taxon>Monogenea</taxon>
        <taxon>Polyopisthocotylea</taxon>
        <taxon>Polystomatidea</taxon>
        <taxon>Polystomatidae</taxon>
        <taxon>Protopolystoma</taxon>
    </lineage>
</organism>
<feature type="compositionally biased region" description="Low complexity" evidence="3">
    <location>
        <begin position="519"/>
        <end position="532"/>
    </location>
</feature>
<feature type="compositionally biased region" description="Basic and acidic residues" evidence="3">
    <location>
        <begin position="268"/>
        <end position="282"/>
    </location>
</feature>
<dbReference type="PANTHER" id="PTHR23166:SF5">
    <property type="entry name" value="CTTNBP2 N-TERMINAL-LIKE PROTEIN"/>
    <property type="match status" value="1"/>
</dbReference>
<feature type="domain" description="Cortactin-binding protein-2 N-terminal" evidence="5">
    <location>
        <begin position="47"/>
        <end position="232"/>
    </location>
</feature>
<feature type="compositionally biased region" description="Polar residues" evidence="3">
    <location>
        <begin position="349"/>
        <end position="358"/>
    </location>
</feature>
<accession>A0A3S4ZN27</accession>
<feature type="region of interest" description="Disordered" evidence="3">
    <location>
        <begin position="720"/>
        <end position="805"/>
    </location>
</feature>
<dbReference type="InterPro" id="IPR019131">
    <property type="entry name" value="Cortactin-binding_p2_N"/>
</dbReference>
<reference evidence="6" key="1">
    <citation type="submission" date="2018-11" db="EMBL/GenBank/DDBJ databases">
        <authorList>
            <consortium name="Pathogen Informatics"/>
        </authorList>
    </citation>
    <scope>NUCLEOTIDE SEQUENCE</scope>
</reference>
<feature type="compositionally biased region" description="Low complexity" evidence="3">
    <location>
        <begin position="482"/>
        <end position="498"/>
    </location>
</feature>
<evidence type="ECO:0000256" key="3">
    <source>
        <dbReference type="SAM" id="MobiDB-lite"/>
    </source>
</evidence>
<feature type="compositionally biased region" description="Low complexity" evidence="3">
    <location>
        <begin position="364"/>
        <end position="402"/>
    </location>
</feature>
<evidence type="ECO:0000313" key="6">
    <source>
        <dbReference type="EMBL" id="VEL07517.1"/>
    </source>
</evidence>
<feature type="compositionally biased region" description="Polar residues" evidence="3">
    <location>
        <begin position="433"/>
        <end position="448"/>
    </location>
</feature>
<feature type="region of interest" description="Disordered" evidence="3">
    <location>
        <begin position="567"/>
        <end position="599"/>
    </location>
</feature>
<feature type="region of interest" description="Disordered" evidence="3">
    <location>
        <begin position="260"/>
        <end position="282"/>
    </location>
</feature>
<evidence type="ECO:0000259" key="5">
    <source>
        <dbReference type="Pfam" id="PF09727"/>
    </source>
</evidence>
<feature type="compositionally biased region" description="Basic residues" evidence="3">
    <location>
        <begin position="584"/>
        <end position="599"/>
    </location>
</feature>
<feature type="compositionally biased region" description="Pro residues" evidence="3">
    <location>
        <begin position="499"/>
        <end position="508"/>
    </location>
</feature>
<dbReference type="Proteomes" id="UP000784294">
    <property type="component" value="Unassembled WGS sequence"/>
</dbReference>
<protein>
    <recommendedName>
        <fullName evidence="5">Cortactin-binding protein-2 N-terminal domain-containing protein</fullName>
    </recommendedName>
</protein>
<feature type="region of interest" description="Disordered" evidence="3">
    <location>
        <begin position="341"/>
        <end position="539"/>
    </location>
</feature>
<gene>
    <name evidence="6" type="ORF">PXEA_LOCUS957</name>
</gene>
<dbReference type="AlphaFoldDB" id="A0A3S4ZN27"/>
<feature type="coiled-coil region" evidence="2">
    <location>
        <begin position="176"/>
        <end position="203"/>
    </location>
</feature>
<comment type="caution">
    <text evidence="6">The sequence shown here is derived from an EMBL/GenBank/DDBJ whole genome shotgun (WGS) entry which is preliminary data.</text>
</comment>
<dbReference type="OrthoDB" id="6021133at2759"/>
<keyword evidence="7" id="KW-1185">Reference proteome</keyword>
<keyword evidence="1 2" id="KW-0175">Coiled coil</keyword>
<name>A0A3S4ZN27_9PLAT</name>
<dbReference type="PANTHER" id="PTHR23166">
    <property type="entry name" value="FILAMIN/GPBP-INTERACTING PROTEIN"/>
    <property type="match status" value="1"/>
</dbReference>
<dbReference type="EMBL" id="CAAALY010001918">
    <property type="protein sequence ID" value="VEL07517.1"/>
    <property type="molecule type" value="Genomic_DNA"/>
</dbReference>
<sequence length="862" mass="93485">MCQFVPIPPDLNFLSLYIALICFVHFGVFKMNAIDPDEGPDAKSENKCEKTKQLYCQAKYGKALAAHSSRLDGDDPFIALQRDSAVNTIKTIRANLKEHTSDEVTDSCDQNDSGLKSIYDGQLHQLENLISFQRAAREKMRNQLIEIEKKYIKTHSDLDEERQKHEREAAHGDDIVVKLEKEKERLKSEVEYERSLNRKLEKDLMHAIQDWEEQRQLALRQRQAAAFIIKQKHVLAQELALERQRVALLQQKLLSSSPIRDPLLSAGSEKEKTDKDISSKNDISEVESYKQIYNENDATQRISNSSLSQECEKLRSRLAKEVDLRESLENDLERLRRLHQLPPPLYSDTGDQFSLSPSTHEKPSSSLSVTEVGSSAQHEVSTNSTPLISASSSNSSQTSYSSIALKAPRPPEPPVRRTPEMMSLTKIHRSRSKSPSALTALSNNTPIGISQDKEKDFSTSNSNSEFQPLTQSSPTLHYNLTRSSGRMVVVRSRSRSSTPSPPPPPPPVQLHYPYPGMQSHPGTSPSTPSSPSLGVQCNHNSLAGTSKLMMGGSGIGGLTSRVSLGLNSHSSRSATSGSLNSSRLHSHHSNHHQQHHHHQLYQPFSMGLVTSGTVAPGVNSMSPSSPTVASNSRNACFGRRLAGVGGSGASPAVTVSGILVPRAPFLSTSPQSPGDANAIIIPPSGPNIGGITLAGGYFNPRLNQTPRDGLSQFISHLGHPQNVHKSQQQPTPAPKSSQHPHQQHSSQINPSIHHPLLPHLTSHPLSGSPVLSSSPRTPGLYLSPGPTISSSLSPAPASSTSTVPNTPPLCGVASLSSKLYHASAGVRVADSSTSGTITAPLLVNNRGVSAQNSSSHLCINGK</sequence>
<feature type="coiled-coil region" evidence="2">
    <location>
        <begin position="311"/>
        <end position="338"/>
    </location>
</feature>
<proteinExistence type="predicted"/>
<keyword evidence="4" id="KW-1133">Transmembrane helix</keyword>
<evidence type="ECO:0000256" key="4">
    <source>
        <dbReference type="SAM" id="Phobius"/>
    </source>
</evidence>
<evidence type="ECO:0000256" key="2">
    <source>
        <dbReference type="SAM" id="Coils"/>
    </source>
</evidence>
<evidence type="ECO:0000313" key="7">
    <source>
        <dbReference type="Proteomes" id="UP000784294"/>
    </source>
</evidence>
<keyword evidence="4" id="KW-0812">Transmembrane</keyword>
<feature type="coiled-coil region" evidence="2">
    <location>
        <begin position="123"/>
        <end position="150"/>
    </location>
</feature>